<feature type="domain" description="Bacterial virulence" evidence="2">
    <location>
        <begin position="293"/>
        <end position="474"/>
    </location>
</feature>
<evidence type="ECO:0000313" key="3">
    <source>
        <dbReference type="EMBL" id="MCK9684256.1"/>
    </source>
</evidence>
<reference evidence="3" key="1">
    <citation type="submission" date="2021-11" db="EMBL/GenBank/DDBJ databases">
        <title>BS-T2-15 a new species belonging to the Comamonadaceae family isolated from the soil of a French oak forest.</title>
        <authorList>
            <person name="Mieszkin S."/>
            <person name="Alain K."/>
        </authorList>
    </citation>
    <scope>NUCLEOTIDE SEQUENCE</scope>
    <source>
        <strain evidence="3">BS-T2-15</strain>
    </source>
</reference>
<evidence type="ECO:0000259" key="2">
    <source>
        <dbReference type="Pfam" id="PF06057"/>
    </source>
</evidence>
<keyword evidence="4" id="KW-1185">Reference proteome</keyword>
<dbReference type="InterPro" id="IPR010333">
    <property type="entry name" value="VirJ"/>
</dbReference>
<dbReference type="Pfam" id="PF06057">
    <property type="entry name" value="VirJ"/>
    <property type="match status" value="1"/>
</dbReference>
<dbReference type="Gene3D" id="3.40.50.1820">
    <property type="entry name" value="alpha/beta hydrolase"/>
    <property type="match status" value="1"/>
</dbReference>
<proteinExistence type="predicted"/>
<organism evidence="3 4">
    <name type="scientific">Scleromatobacter humisilvae</name>
    <dbReference type="NCBI Taxonomy" id="2897159"/>
    <lineage>
        <taxon>Bacteria</taxon>
        <taxon>Pseudomonadati</taxon>
        <taxon>Pseudomonadota</taxon>
        <taxon>Betaproteobacteria</taxon>
        <taxon>Burkholderiales</taxon>
        <taxon>Sphaerotilaceae</taxon>
        <taxon>Scleromatobacter</taxon>
    </lineage>
</organism>
<dbReference type="InterPro" id="IPR011225">
    <property type="entry name" value="IV_sec_VirJ"/>
</dbReference>
<evidence type="ECO:0000313" key="4">
    <source>
        <dbReference type="Proteomes" id="UP001139353"/>
    </source>
</evidence>
<feature type="chain" id="PRO_5040837977" evidence="1">
    <location>
        <begin position="19"/>
        <end position="477"/>
    </location>
</feature>
<dbReference type="AlphaFoldDB" id="A0A9X2BYJ9"/>
<keyword evidence="1" id="KW-0732">Signal</keyword>
<dbReference type="PIRSF" id="PIRSF029063">
    <property type="entry name" value="IV_sec_VirJ"/>
    <property type="match status" value="1"/>
</dbReference>
<protein>
    <submittedName>
        <fullName evidence="3">Type IV secretion system protein VirJ</fullName>
    </submittedName>
</protein>
<name>A0A9X2BYJ9_9BURK</name>
<sequence length="477" mass="50207">MRPLRFLAAMRRPGVVLAAALCVIVGPARVAAEEAPSAPAAESQAIAHGLFSDVRVHRPAGGVRQFVLLVIAGSAPDRREEQMLRTMLDEGAMVATVPFAPFYASLSAQDGKCTFGPGAFENLSRHLQAYEHLPAYLLPILVAADDVSPYAYSVLAQAPNGTFEAGLLLGFSSQLKLKTPPCPTHALRERTDAARGTVDLVPSPAALASPWMAVRDDSRPAAAADAARAFVQRVPGAAWVDVADGHSPEASMAAFDRAFRKLAVPQVALGAPPQQLADLPVVELPVAAPGRRLVVLLSGDGGWAGIDKSLGAAFAAQGVPVAGFDSLRYFWNARTPAELAADLDRIIRFYCARWGRSEVLLVGYSQGADVLPFAINRLPPATRASVRLTALLGLGQKASFEFHLANWIGPSGDLPIAPEASRLDAADTLCIYGQDEKDSLCPELAPAHAQAVPLAGGHHFGGEYGALAARILDAAPH</sequence>
<dbReference type="RefSeq" id="WP_275680289.1">
    <property type="nucleotide sequence ID" value="NZ_JAJLJH010000001.1"/>
</dbReference>
<gene>
    <name evidence="3" type="ORF">LPC04_00880</name>
</gene>
<evidence type="ECO:0000256" key="1">
    <source>
        <dbReference type="SAM" id="SignalP"/>
    </source>
</evidence>
<dbReference type="InterPro" id="IPR029058">
    <property type="entry name" value="AB_hydrolase_fold"/>
</dbReference>
<feature type="signal peptide" evidence="1">
    <location>
        <begin position="1"/>
        <end position="18"/>
    </location>
</feature>
<dbReference type="EMBL" id="JAJLJH010000001">
    <property type="protein sequence ID" value="MCK9684256.1"/>
    <property type="molecule type" value="Genomic_DNA"/>
</dbReference>
<dbReference type="Proteomes" id="UP001139353">
    <property type="component" value="Unassembled WGS sequence"/>
</dbReference>
<accession>A0A9X2BYJ9</accession>
<dbReference type="SUPFAM" id="SSF53474">
    <property type="entry name" value="alpha/beta-Hydrolases"/>
    <property type="match status" value="1"/>
</dbReference>
<comment type="caution">
    <text evidence="3">The sequence shown here is derived from an EMBL/GenBank/DDBJ whole genome shotgun (WGS) entry which is preliminary data.</text>
</comment>